<gene>
    <name evidence="3" type="ORF">WICPIJ_004011</name>
</gene>
<comment type="caution">
    <text evidence="3">The sequence shown here is derived from an EMBL/GenBank/DDBJ whole genome shotgun (WGS) entry which is preliminary data.</text>
</comment>
<evidence type="ECO:0000313" key="4">
    <source>
        <dbReference type="Proteomes" id="UP000774326"/>
    </source>
</evidence>
<proteinExistence type="predicted"/>
<protein>
    <recommendedName>
        <fullName evidence="2">Ras-GAP domain-containing protein</fullName>
    </recommendedName>
</protein>
<organism evidence="3 4">
    <name type="scientific">Wickerhamomyces pijperi</name>
    <name type="common">Yeast</name>
    <name type="synonym">Pichia pijperi</name>
    <dbReference type="NCBI Taxonomy" id="599730"/>
    <lineage>
        <taxon>Eukaryota</taxon>
        <taxon>Fungi</taxon>
        <taxon>Dikarya</taxon>
        <taxon>Ascomycota</taxon>
        <taxon>Saccharomycotina</taxon>
        <taxon>Saccharomycetes</taxon>
        <taxon>Phaffomycetales</taxon>
        <taxon>Wickerhamomycetaceae</taxon>
        <taxon>Wickerhamomyces</taxon>
    </lineage>
</organism>
<dbReference type="InterPro" id="IPR039360">
    <property type="entry name" value="Ras_GTPase"/>
</dbReference>
<dbReference type="SMART" id="SM00323">
    <property type="entry name" value="RasGAP"/>
    <property type="match status" value="1"/>
</dbReference>
<dbReference type="PROSITE" id="PS00509">
    <property type="entry name" value="RAS_GTPASE_ACTIV_1"/>
    <property type="match status" value="1"/>
</dbReference>
<dbReference type="InterPro" id="IPR008936">
    <property type="entry name" value="Rho_GTPase_activation_prot"/>
</dbReference>
<dbReference type="GO" id="GO:0005096">
    <property type="term" value="F:GTPase activator activity"/>
    <property type="evidence" value="ECO:0007669"/>
    <property type="project" value="UniProtKB-KW"/>
</dbReference>
<dbReference type="PROSITE" id="PS50018">
    <property type="entry name" value="RAS_GTPASE_ACTIV_2"/>
    <property type="match status" value="1"/>
</dbReference>
<dbReference type="SUPFAM" id="SSF48350">
    <property type="entry name" value="GTPase activation domain, GAP"/>
    <property type="match status" value="1"/>
</dbReference>
<reference evidence="3" key="2">
    <citation type="submission" date="2021-01" db="EMBL/GenBank/DDBJ databases">
        <authorList>
            <person name="Schikora-Tamarit M.A."/>
        </authorList>
    </citation>
    <scope>NUCLEOTIDE SEQUENCE</scope>
    <source>
        <strain evidence="3">CBS2887</strain>
    </source>
</reference>
<keyword evidence="1" id="KW-0343">GTPase activation</keyword>
<evidence type="ECO:0000259" key="2">
    <source>
        <dbReference type="PROSITE" id="PS50018"/>
    </source>
</evidence>
<dbReference type="Gene3D" id="1.10.506.10">
    <property type="entry name" value="GTPase Activation - p120gap, domain 1"/>
    <property type="match status" value="1"/>
</dbReference>
<keyword evidence="4" id="KW-1185">Reference proteome</keyword>
<accession>A0A9P8Q6E2</accession>
<dbReference type="GO" id="GO:0007165">
    <property type="term" value="P:signal transduction"/>
    <property type="evidence" value="ECO:0007669"/>
    <property type="project" value="UniProtKB-ARBA"/>
</dbReference>
<dbReference type="OrthoDB" id="775356at2759"/>
<dbReference type="EMBL" id="JAEUBG010002230">
    <property type="protein sequence ID" value="KAH3685013.1"/>
    <property type="molecule type" value="Genomic_DNA"/>
</dbReference>
<dbReference type="InterPro" id="IPR001936">
    <property type="entry name" value="RasGAP_dom"/>
</dbReference>
<dbReference type="AlphaFoldDB" id="A0A9P8Q6E2"/>
<sequence length="1094" mass="125316">MKVRTIETFIEVNQGYFEGPLQWSLSDSSSFQTATIRISNDGELTIIGPVSPQGSTSERMNQIQVSGNTERLLVESLQSCSIRVIENTGVLAIETFKGVKVYLGCFDKSTFIQLFSSLLFWQNLKPQGILNKRIIKKFTPKTQQRLSSIPTQQNYNILTAHCKVFGLLPKIKNLEAVSGPDVSIFPHNQDPETLKHEKWFEAKVILKSNGLLELVNDSDGQSIYCIDITRLTRDEIREFHHSIFQSSNYLFIGKIPDLRKECVINNTMSSFASADYIISNQSPKVSKVILQFPSRLHVEDWLIALKSFTISHYVGLDNNNLLRVSRKVHINILEASKVDSRRKVYIEVQLWNIPWFRTAMVKIDEDGCAFFRDEFDLDLPMTTTFFRIVLKSSSNNIDYDLNDTVLGHIDMNYCDLETDGSGNPRVALVDHTGTPLATTIYATVSKSTNYILPPANFSHFEKMLQNLDFKSLVAFIMAKANMPDDRLDLEKTSMILLDIFQCLERQKDWFLTLLDYEMKNVFTDSPSSPEVSPSKPAGNNNKLYNSLFRGNSILTKFIEFYNLRLGREYLEKVIGDFVKKVISHNSATEIDPLRIHEENQDVKGMILEKNYDTLLKYMDDLWFKIYQTSNDLPNEIKQQLSLLRKKIELYTTDNAVMLNCITGFMFLRFFCPVLLNPKLFLLTKDHQTGENKRTLTLISKILLCFANRNEFGAKEPYLMRFNSDFIKKHKVQLIDYLDKITLKKMDFSPSLLKLDSSTERKEFKLPTRDLVRELPMVPFLIDKYLRFDQLLEIVTSDKMEVDKLDEFGDSDGSNHAKINEEQNKSELYKIGSLEFEKLILKDDSRADKDEEDDTSYEFGSDKFIQALLKTDSSDEALSYINSNSSLKDLITESDRLSAKKSRLTAKLVSFETVKDITNMETFTKRILATTVIDPQRNVMRYASNIGGMKDLKLLNVDSTFNSLKLKFSHDGNSNDIIVGSNYNNSIHRLSQIPMDHLKKSPTRKLQRMIRSASLNTISSFSRSSDSTHTSKTLMFTDQAINNGQSKTSTEIEIEMEFDNKVGSQDSHTQIMEEINTDVGKKKVGIRGWLGRGRS</sequence>
<dbReference type="InterPro" id="IPR023152">
    <property type="entry name" value="RasGAP_CS"/>
</dbReference>
<evidence type="ECO:0000256" key="1">
    <source>
        <dbReference type="ARBA" id="ARBA00022468"/>
    </source>
</evidence>
<dbReference type="Proteomes" id="UP000774326">
    <property type="component" value="Unassembled WGS sequence"/>
</dbReference>
<dbReference type="CDD" id="cd05137">
    <property type="entry name" value="RasGAP_CLA2_BUD2"/>
    <property type="match status" value="1"/>
</dbReference>
<reference evidence="3" key="1">
    <citation type="journal article" date="2021" name="Open Biol.">
        <title>Shared evolutionary footprints suggest mitochondrial oxidative damage underlies multiple complex I losses in fungi.</title>
        <authorList>
            <person name="Schikora-Tamarit M.A."/>
            <person name="Marcet-Houben M."/>
            <person name="Nosek J."/>
            <person name="Gabaldon T."/>
        </authorList>
    </citation>
    <scope>NUCLEOTIDE SEQUENCE</scope>
    <source>
        <strain evidence="3">CBS2887</strain>
    </source>
</reference>
<dbReference type="PANTHER" id="PTHR10194">
    <property type="entry name" value="RAS GTPASE-ACTIVATING PROTEINS"/>
    <property type="match status" value="1"/>
</dbReference>
<dbReference type="Pfam" id="PF00616">
    <property type="entry name" value="RasGAP"/>
    <property type="match status" value="1"/>
</dbReference>
<evidence type="ECO:0000313" key="3">
    <source>
        <dbReference type="EMBL" id="KAH3685013.1"/>
    </source>
</evidence>
<name>A0A9P8Q6E2_WICPI</name>
<dbReference type="PANTHER" id="PTHR10194:SF60">
    <property type="entry name" value="RAS GTPASE-ACTIVATING PROTEIN RASKOL"/>
    <property type="match status" value="1"/>
</dbReference>
<feature type="domain" description="Ras-GAP" evidence="2">
    <location>
        <begin position="488"/>
        <end position="707"/>
    </location>
</feature>